<reference evidence="4" key="1">
    <citation type="journal article" date="2019" name="Int. J. Syst. Evol. Microbiol.">
        <title>The Global Catalogue of Microorganisms (GCM) 10K type strain sequencing project: providing services to taxonomists for standard genome sequencing and annotation.</title>
        <authorList>
            <consortium name="The Broad Institute Genomics Platform"/>
            <consortium name="The Broad Institute Genome Sequencing Center for Infectious Disease"/>
            <person name="Wu L."/>
            <person name="Ma J."/>
        </authorList>
    </citation>
    <scope>NUCLEOTIDE SEQUENCE [LARGE SCALE GENOMIC DNA]</scope>
    <source>
        <strain evidence="4">CGMCC 4.7349</strain>
    </source>
</reference>
<keyword evidence="2" id="KW-0812">Transmembrane</keyword>
<evidence type="ECO:0000313" key="3">
    <source>
        <dbReference type="EMBL" id="GGO39880.1"/>
    </source>
</evidence>
<dbReference type="EMBL" id="BMNG01000003">
    <property type="protein sequence ID" value="GGO39880.1"/>
    <property type="molecule type" value="Genomic_DNA"/>
</dbReference>
<feature type="region of interest" description="Disordered" evidence="1">
    <location>
        <begin position="68"/>
        <end position="128"/>
    </location>
</feature>
<sequence length="396" mass="41602">MTGDIPVDSRAQRLVRVRRFVRTRRGGVATGLVVALLAGGVGTWATDTWPFDGRDRYCWGAWQEDSGPGILGDEGFEGDDDRSRTSTGSAPTSREPRGQCRLSVSSSDTYQGDKDQQDTTVTVKYGPAPESAGRRVTWLGGYLGDRAMPLPDGLPGVADGNHGLLVLPERCDTRDGRPTAVTLDASEGAEADDVLPAVPMLGGSQDVARLLVAAANKGMEAAGCADGEPLRVSGPLPTLPEREESFPSGAICRIPGLDIESDLGKEMAMRLNYQVGAVNDDLQSCSARIGRSLRLGERADQPLFDAVMVREPRISALLDGATGTKAPGKGWRGTGTFASDYGIVRAGCAGRPTSFLLLGASTGTTSDYFATFTNAVARRLGCAPVAPAADAEGGRR</sequence>
<proteinExistence type="predicted"/>
<dbReference type="Proteomes" id="UP000656881">
    <property type="component" value="Unassembled WGS sequence"/>
</dbReference>
<protein>
    <recommendedName>
        <fullName evidence="5">Secreted protein</fullName>
    </recommendedName>
</protein>
<evidence type="ECO:0008006" key="5">
    <source>
        <dbReference type="Google" id="ProtNLM"/>
    </source>
</evidence>
<keyword evidence="2" id="KW-1133">Transmembrane helix</keyword>
<evidence type="ECO:0000313" key="4">
    <source>
        <dbReference type="Proteomes" id="UP000656881"/>
    </source>
</evidence>
<name>A0ABQ2LM97_9ACTN</name>
<organism evidence="3 4">
    <name type="scientific">Streptomyces lasiicapitis</name>
    <dbReference type="NCBI Taxonomy" id="1923961"/>
    <lineage>
        <taxon>Bacteria</taxon>
        <taxon>Bacillati</taxon>
        <taxon>Actinomycetota</taxon>
        <taxon>Actinomycetes</taxon>
        <taxon>Kitasatosporales</taxon>
        <taxon>Streptomycetaceae</taxon>
        <taxon>Streptomyces</taxon>
    </lineage>
</organism>
<evidence type="ECO:0000256" key="1">
    <source>
        <dbReference type="SAM" id="MobiDB-lite"/>
    </source>
</evidence>
<feature type="transmembrane region" description="Helical" evidence="2">
    <location>
        <begin position="26"/>
        <end position="45"/>
    </location>
</feature>
<comment type="caution">
    <text evidence="3">The sequence shown here is derived from an EMBL/GenBank/DDBJ whole genome shotgun (WGS) entry which is preliminary data.</text>
</comment>
<keyword evidence="4" id="KW-1185">Reference proteome</keyword>
<keyword evidence="2" id="KW-0472">Membrane</keyword>
<accession>A0ABQ2LM97</accession>
<evidence type="ECO:0000256" key="2">
    <source>
        <dbReference type="SAM" id="Phobius"/>
    </source>
</evidence>
<gene>
    <name evidence="3" type="ORF">GCM10012286_17230</name>
</gene>